<gene>
    <name evidence="6" type="ORF">NE630_06830</name>
</gene>
<dbReference type="PANTHER" id="PTHR43095:SF2">
    <property type="entry name" value="GLUCONOKINASE"/>
    <property type="match status" value="1"/>
</dbReference>
<accession>A0AAW5K2G5</accession>
<dbReference type="Pfam" id="PF00370">
    <property type="entry name" value="FGGY_N"/>
    <property type="match status" value="1"/>
</dbReference>
<evidence type="ECO:0000259" key="4">
    <source>
        <dbReference type="Pfam" id="PF00370"/>
    </source>
</evidence>
<proteinExistence type="inferred from homology"/>
<sequence>MLILVLEASTTSAKAMLYNSDTHESKVLVKTYGKMYDDVTIHKAEQVFMEMAALGRELAQWQDVSVVSLSGTWHSILLCDKNMTPKTPVYLWSHTGAADICRGLRGDAAFVNSYYHKTGCMVNAIYPAYKTLMLKEMGYDLGSYYIMGQGSYNTYRLTGRRVITACLASGTGLLNIHEKKFDRSILDEIGIEEGQLSELVPYSETIPLSDEGAALLGVKAGIPVIPCNSDGGLNQVGVGALEEGVMTFSVGTSGAMRLTTPQALIPDVPSTWCYLSPKSWLSGAATSGCCNCIDWFMNSLLETRGSYVELDGELDAGADTPVFLPFLFGERCPGWDDERRGGFSDITPQMGRRDLYRGVQEGVLYNLYQCYQHLVKLNGKPKKIKLSGGILHSQNWTQMCADIFQEEMEIDKEKQGSLIGGAVLAMELLGVIGDAKDYRPEACERIKPDFQNAQLYAKKYRRYLDVYNENFCKGGNK</sequence>
<dbReference type="InterPro" id="IPR000577">
    <property type="entry name" value="Carb_kinase_FGGY"/>
</dbReference>
<dbReference type="Gene3D" id="3.30.420.40">
    <property type="match status" value="2"/>
</dbReference>
<dbReference type="RefSeq" id="WP_256181783.1">
    <property type="nucleotide sequence ID" value="NZ_DBEWVB010000161.1"/>
</dbReference>
<comment type="similarity">
    <text evidence="1">Belongs to the FGGY kinase family.</text>
</comment>
<dbReference type="PIRSF" id="PIRSF000538">
    <property type="entry name" value="GlpK"/>
    <property type="match status" value="1"/>
</dbReference>
<dbReference type="EMBL" id="JANFYT010000012">
    <property type="protein sequence ID" value="MCQ4814142.1"/>
    <property type="molecule type" value="Genomic_DNA"/>
</dbReference>
<evidence type="ECO:0000259" key="5">
    <source>
        <dbReference type="Pfam" id="PF02782"/>
    </source>
</evidence>
<dbReference type="PANTHER" id="PTHR43095">
    <property type="entry name" value="SUGAR KINASE"/>
    <property type="match status" value="1"/>
</dbReference>
<evidence type="ECO:0000313" key="6">
    <source>
        <dbReference type="EMBL" id="MCQ4814142.1"/>
    </source>
</evidence>
<dbReference type="GO" id="GO:0005975">
    <property type="term" value="P:carbohydrate metabolic process"/>
    <property type="evidence" value="ECO:0007669"/>
    <property type="project" value="InterPro"/>
</dbReference>
<evidence type="ECO:0000256" key="3">
    <source>
        <dbReference type="ARBA" id="ARBA00022777"/>
    </source>
</evidence>
<keyword evidence="3 6" id="KW-0418">Kinase</keyword>
<evidence type="ECO:0000256" key="1">
    <source>
        <dbReference type="ARBA" id="ARBA00009156"/>
    </source>
</evidence>
<dbReference type="AlphaFoldDB" id="A0AAW5K2G5"/>
<evidence type="ECO:0000256" key="2">
    <source>
        <dbReference type="ARBA" id="ARBA00022679"/>
    </source>
</evidence>
<feature type="domain" description="Carbohydrate kinase FGGY C-terminal" evidence="5">
    <location>
        <begin position="247"/>
        <end position="426"/>
    </location>
</feature>
<dbReference type="InterPro" id="IPR043129">
    <property type="entry name" value="ATPase_NBD"/>
</dbReference>
<dbReference type="Pfam" id="PF02782">
    <property type="entry name" value="FGGY_C"/>
    <property type="match status" value="1"/>
</dbReference>
<dbReference type="InterPro" id="IPR050406">
    <property type="entry name" value="FGGY_Carb_Kinase"/>
</dbReference>
<protein>
    <submittedName>
        <fullName evidence="6">FGGY-family carbohydrate kinase</fullName>
    </submittedName>
</protein>
<feature type="domain" description="Carbohydrate kinase FGGY N-terminal" evidence="4">
    <location>
        <begin position="3"/>
        <end position="236"/>
    </location>
</feature>
<comment type="caution">
    <text evidence="6">The sequence shown here is derived from an EMBL/GenBank/DDBJ whole genome shotgun (WGS) entry which is preliminary data.</text>
</comment>
<dbReference type="InterPro" id="IPR018485">
    <property type="entry name" value="FGGY_C"/>
</dbReference>
<dbReference type="SUPFAM" id="SSF53067">
    <property type="entry name" value="Actin-like ATPase domain"/>
    <property type="match status" value="2"/>
</dbReference>
<evidence type="ECO:0000313" key="7">
    <source>
        <dbReference type="Proteomes" id="UP001205919"/>
    </source>
</evidence>
<organism evidence="6 7">
    <name type="scientific">Cloacibacillus evryensis</name>
    <dbReference type="NCBI Taxonomy" id="508460"/>
    <lineage>
        <taxon>Bacteria</taxon>
        <taxon>Thermotogati</taxon>
        <taxon>Synergistota</taxon>
        <taxon>Synergistia</taxon>
        <taxon>Synergistales</taxon>
        <taxon>Synergistaceae</taxon>
        <taxon>Cloacibacillus</taxon>
    </lineage>
</organism>
<keyword evidence="2" id="KW-0808">Transferase</keyword>
<keyword evidence="7" id="KW-1185">Reference proteome</keyword>
<reference evidence="6 7" key="1">
    <citation type="submission" date="2022-06" db="EMBL/GenBank/DDBJ databases">
        <title>Isolation of gut microbiota from human fecal samples.</title>
        <authorList>
            <person name="Pamer E.G."/>
            <person name="Barat B."/>
            <person name="Waligurski E."/>
            <person name="Medina S."/>
            <person name="Paddock L."/>
            <person name="Mostad J."/>
        </authorList>
    </citation>
    <scope>NUCLEOTIDE SEQUENCE [LARGE SCALE GENOMIC DNA]</scope>
    <source>
        <strain evidence="6 7">DFI.9.90</strain>
    </source>
</reference>
<name>A0AAW5K2G5_9BACT</name>
<dbReference type="Proteomes" id="UP001205919">
    <property type="component" value="Unassembled WGS sequence"/>
</dbReference>
<dbReference type="CDD" id="cd07770">
    <property type="entry name" value="ASKHA_NBD_FGGY_GntK"/>
    <property type="match status" value="1"/>
</dbReference>
<dbReference type="GO" id="GO:0016301">
    <property type="term" value="F:kinase activity"/>
    <property type="evidence" value="ECO:0007669"/>
    <property type="project" value="UniProtKB-KW"/>
</dbReference>
<dbReference type="InterPro" id="IPR018484">
    <property type="entry name" value="FGGY_N"/>
</dbReference>